<evidence type="ECO:0000313" key="1">
    <source>
        <dbReference type="EMBL" id="JAT43281.1"/>
    </source>
</evidence>
<protein>
    <submittedName>
        <fullName evidence="1">Keratin, type II cytoskeletal 79</fullName>
    </submittedName>
</protein>
<accession>A0A1D1XLM5</accession>
<feature type="non-terminal residue" evidence="1">
    <location>
        <position position="1"/>
    </location>
</feature>
<reference evidence="1" key="1">
    <citation type="submission" date="2015-07" db="EMBL/GenBank/DDBJ databases">
        <title>Transcriptome Assembly of Anthurium amnicola.</title>
        <authorList>
            <person name="Suzuki J."/>
        </authorList>
    </citation>
    <scope>NUCLEOTIDE SEQUENCE</scope>
</reference>
<dbReference type="AlphaFoldDB" id="A0A1D1XLM5"/>
<gene>
    <name evidence="1" type="primary">KRT79_2</name>
    <name evidence="1" type="ORF">g.20343</name>
</gene>
<proteinExistence type="predicted"/>
<sequence>VCELTPAGQSASTNTSDLLSTKQLQNHEGITQPEAQTVCKLTPTGQSTSTNTSDLLSTNESMRRNDWKMNYNLFIDDTQLHSVNVVEADFYYDNTCHYDKKNEFSEFKIDRDNHVACFPEIQRKRTEKEHNELAFNSLSSFADAQRILELERLRAMEGKQA</sequence>
<organism evidence="1">
    <name type="scientific">Anthurium amnicola</name>
    <dbReference type="NCBI Taxonomy" id="1678845"/>
    <lineage>
        <taxon>Eukaryota</taxon>
        <taxon>Viridiplantae</taxon>
        <taxon>Streptophyta</taxon>
        <taxon>Embryophyta</taxon>
        <taxon>Tracheophyta</taxon>
        <taxon>Spermatophyta</taxon>
        <taxon>Magnoliopsida</taxon>
        <taxon>Liliopsida</taxon>
        <taxon>Araceae</taxon>
        <taxon>Pothoideae</taxon>
        <taxon>Potheae</taxon>
        <taxon>Anthurium</taxon>
    </lineage>
</organism>
<name>A0A1D1XLM5_9ARAE</name>
<feature type="non-terminal residue" evidence="1">
    <location>
        <position position="161"/>
    </location>
</feature>
<dbReference type="EMBL" id="GDJX01024655">
    <property type="protein sequence ID" value="JAT43281.1"/>
    <property type="molecule type" value="Transcribed_RNA"/>
</dbReference>